<accession>A0A8S0QE18</accession>
<evidence type="ECO:0000313" key="4">
    <source>
        <dbReference type="Proteomes" id="UP000594638"/>
    </source>
</evidence>
<sequence>MESTPRTKTINIRCDPSKSDGTWKWLELLMSVSSMSNEEILESGLAAEQPEKENCGCSVTQVEIAVPSESYSESKDLKPGIGASSEISGNDDNLITYDAGILDLQANKSTPPSLSHTCEQSQSQNIDDTNSRYNTNESLCVQTKESELISEVECKSVPGKAETENEDMLAAKREMDLPEISFSHASVVQIGGSECGTELIASTLDSPDRSDAGAIEFEQGQKVSGGTDHRKINENVEIETNVKSGIPATGLSYNKSDRLERLDSAKHANGESDNSMNAADSSQANEKRDTDPIDVQLELESESSQPAAYKSSPEASPRSPITVSESHAAPSSQTSVKPKKVRSAKSESYWKRRSSSVDKKSPSNCNLDSGVRSSLEQLPEDHKTGKRRNSYGATKPDNVDQEPRDSSSSNSVPSYMQATESARAKAIANSSPRSSPDVQDMDIYIKKETLPTQCNCHVLSALCLRHSRV</sequence>
<feature type="region of interest" description="Disordered" evidence="1">
    <location>
        <begin position="112"/>
        <end position="131"/>
    </location>
</feature>
<evidence type="ECO:0000313" key="3">
    <source>
        <dbReference type="EMBL" id="CAA2963819.1"/>
    </source>
</evidence>
<feature type="compositionally biased region" description="Polar residues" evidence="1">
    <location>
        <begin position="271"/>
        <end position="284"/>
    </location>
</feature>
<feature type="compositionally biased region" description="Polar residues" evidence="1">
    <location>
        <begin position="428"/>
        <end position="437"/>
    </location>
</feature>
<feature type="region of interest" description="Disordered" evidence="1">
    <location>
        <begin position="266"/>
        <end position="438"/>
    </location>
</feature>
<dbReference type="AlphaFoldDB" id="A0A8S0QE18"/>
<dbReference type="Proteomes" id="UP000594638">
    <property type="component" value="Unassembled WGS sequence"/>
</dbReference>
<evidence type="ECO:0000259" key="2">
    <source>
        <dbReference type="Pfam" id="PF13178"/>
    </source>
</evidence>
<name>A0A8S0QE18_OLEEU</name>
<feature type="compositionally biased region" description="Polar residues" evidence="1">
    <location>
        <begin position="362"/>
        <end position="376"/>
    </location>
</feature>
<dbReference type="InterPro" id="IPR025064">
    <property type="entry name" value="DUF4005"/>
</dbReference>
<dbReference type="Gramene" id="OE9A099491T1">
    <property type="protein sequence ID" value="OE9A099491C1"/>
    <property type="gene ID" value="OE9A099491"/>
</dbReference>
<evidence type="ECO:0000256" key="1">
    <source>
        <dbReference type="SAM" id="MobiDB-lite"/>
    </source>
</evidence>
<feature type="region of interest" description="Disordered" evidence="1">
    <location>
        <begin position="68"/>
        <end position="89"/>
    </location>
</feature>
<comment type="caution">
    <text evidence="3">The sequence shown here is derived from an EMBL/GenBank/DDBJ whole genome shotgun (WGS) entry which is preliminary data.</text>
</comment>
<dbReference type="OrthoDB" id="1747078at2759"/>
<protein>
    <recommendedName>
        <fullName evidence="2">DUF4005 domain-containing protein</fullName>
    </recommendedName>
</protein>
<gene>
    <name evidence="3" type="ORF">OLEA9_A099491</name>
</gene>
<proteinExistence type="predicted"/>
<feature type="domain" description="DUF4005" evidence="2">
    <location>
        <begin position="405"/>
        <end position="452"/>
    </location>
</feature>
<feature type="compositionally biased region" description="Basic and acidic residues" evidence="1">
    <location>
        <begin position="344"/>
        <end position="361"/>
    </location>
</feature>
<dbReference type="EMBL" id="CACTIH010001813">
    <property type="protein sequence ID" value="CAA2963819.1"/>
    <property type="molecule type" value="Genomic_DNA"/>
</dbReference>
<keyword evidence="4" id="KW-1185">Reference proteome</keyword>
<reference evidence="3 4" key="1">
    <citation type="submission" date="2019-12" db="EMBL/GenBank/DDBJ databases">
        <authorList>
            <person name="Alioto T."/>
            <person name="Alioto T."/>
            <person name="Gomez Garrido J."/>
        </authorList>
    </citation>
    <scope>NUCLEOTIDE SEQUENCE [LARGE SCALE GENOMIC DNA]</scope>
</reference>
<feature type="compositionally biased region" description="Polar residues" evidence="1">
    <location>
        <begin position="319"/>
        <end position="336"/>
    </location>
</feature>
<organism evidence="3 4">
    <name type="scientific">Olea europaea subsp. europaea</name>
    <dbReference type="NCBI Taxonomy" id="158383"/>
    <lineage>
        <taxon>Eukaryota</taxon>
        <taxon>Viridiplantae</taxon>
        <taxon>Streptophyta</taxon>
        <taxon>Embryophyta</taxon>
        <taxon>Tracheophyta</taxon>
        <taxon>Spermatophyta</taxon>
        <taxon>Magnoliopsida</taxon>
        <taxon>eudicotyledons</taxon>
        <taxon>Gunneridae</taxon>
        <taxon>Pentapetalae</taxon>
        <taxon>asterids</taxon>
        <taxon>lamiids</taxon>
        <taxon>Lamiales</taxon>
        <taxon>Oleaceae</taxon>
        <taxon>Oleeae</taxon>
        <taxon>Olea</taxon>
    </lineage>
</organism>
<dbReference type="Pfam" id="PF13178">
    <property type="entry name" value="DUF4005"/>
    <property type="match status" value="1"/>
</dbReference>